<accession>B6X9U5</accession>
<dbReference type="InterPro" id="IPR029044">
    <property type="entry name" value="Nucleotide-diphossugar_trans"/>
</dbReference>
<evidence type="ECO:0000256" key="1">
    <source>
        <dbReference type="ARBA" id="ARBA00022676"/>
    </source>
</evidence>
<evidence type="ECO:0000313" key="4">
    <source>
        <dbReference type="EMBL" id="EEB47498.1"/>
    </source>
</evidence>
<dbReference type="InterPro" id="IPR001173">
    <property type="entry name" value="Glyco_trans_2-like"/>
</dbReference>
<keyword evidence="1" id="KW-0328">Glycosyltransferase</keyword>
<dbReference type="EMBL" id="ABXW01000004">
    <property type="protein sequence ID" value="EEB47498.1"/>
    <property type="molecule type" value="Genomic_DNA"/>
</dbReference>
<comment type="caution">
    <text evidence="4">The sequence shown here is derived from an EMBL/GenBank/DDBJ whole genome shotgun (WGS) entry which is preliminary data.</text>
</comment>
<dbReference type="GO" id="GO:0016758">
    <property type="term" value="F:hexosyltransferase activity"/>
    <property type="evidence" value="ECO:0007669"/>
    <property type="project" value="UniProtKB-ARBA"/>
</dbReference>
<dbReference type="NCBIfam" id="NF007482">
    <property type="entry name" value="PRK10073.1"/>
    <property type="match status" value="1"/>
</dbReference>
<dbReference type="CDD" id="cd00761">
    <property type="entry name" value="Glyco_tranf_GTA_type"/>
    <property type="match status" value="1"/>
</dbReference>
<evidence type="ECO:0000256" key="2">
    <source>
        <dbReference type="ARBA" id="ARBA00022679"/>
    </source>
</evidence>
<evidence type="ECO:0000313" key="5">
    <source>
        <dbReference type="Proteomes" id="UP000003729"/>
    </source>
</evidence>
<dbReference type="Gene3D" id="3.90.550.10">
    <property type="entry name" value="Spore Coat Polysaccharide Biosynthesis Protein SpsA, Chain A"/>
    <property type="match status" value="1"/>
</dbReference>
<dbReference type="CAZy" id="GT2">
    <property type="family name" value="Glycosyltransferase Family 2"/>
</dbReference>
<dbReference type="RefSeq" id="WP_006657080.1">
    <property type="nucleotide sequence ID" value="NZ_ABXW01000004.1"/>
</dbReference>
<gene>
    <name evidence="4" type="ORF">PROVALCAL_00090</name>
</gene>
<dbReference type="SUPFAM" id="SSF53448">
    <property type="entry name" value="Nucleotide-diphospho-sugar transferases"/>
    <property type="match status" value="1"/>
</dbReference>
<name>B6X9U5_9GAMM</name>
<feature type="domain" description="Glycosyltransferase 2-like" evidence="3">
    <location>
        <begin position="8"/>
        <end position="128"/>
    </location>
</feature>
<evidence type="ECO:0000259" key="3">
    <source>
        <dbReference type="Pfam" id="PF00535"/>
    </source>
</evidence>
<dbReference type="Pfam" id="PF00535">
    <property type="entry name" value="Glycos_transf_2"/>
    <property type="match status" value="1"/>
</dbReference>
<dbReference type="PANTHER" id="PTHR22916:SF51">
    <property type="entry name" value="GLYCOSYLTRANSFERASE EPSH-RELATED"/>
    <property type="match status" value="1"/>
</dbReference>
<organism evidence="4 5">
    <name type="scientific">Providencia alcalifaciens DSM 30120</name>
    <dbReference type="NCBI Taxonomy" id="520999"/>
    <lineage>
        <taxon>Bacteria</taxon>
        <taxon>Pseudomonadati</taxon>
        <taxon>Pseudomonadota</taxon>
        <taxon>Gammaproteobacteria</taxon>
        <taxon>Enterobacterales</taxon>
        <taxon>Morganellaceae</taxon>
        <taxon>Providencia</taxon>
    </lineage>
</organism>
<proteinExistence type="predicted"/>
<dbReference type="eggNOG" id="COG0463">
    <property type="taxonomic scope" value="Bacteria"/>
</dbReference>
<keyword evidence="2 4" id="KW-0808">Transferase</keyword>
<dbReference type="PANTHER" id="PTHR22916">
    <property type="entry name" value="GLYCOSYLTRANSFERASE"/>
    <property type="match status" value="1"/>
</dbReference>
<dbReference type="AlphaFoldDB" id="B6X9U5"/>
<dbReference type="GeneID" id="57291267"/>
<reference evidence="4 5" key="2">
    <citation type="submission" date="2008-10" db="EMBL/GenBank/DDBJ databases">
        <authorList>
            <person name="Fulton L."/>
            <person name="Clifton S."/>
            <person name="Fulton B."/>
            <person name="Xu J."/>
            <person name="Minx P."/>
            <person name="Pepin K.H."/>
            <person name="Johnson M."/>
            <person name="Bhonagiri V."/>
            <person name="Nash W.E."/>
            <person name="Mardis E.R."/>
            <person name="Wilson R.K."/>
        </authorList>
    </citation>
    <scope>NUCLEOTIDE SEQUENCE [LARGE SCALE GENOMIC DNA]</scope>
    <source>
        <strain evidence="4 5">DSM 30120</strain>
    </source>
</reference>
<dbReference type="Proteomes" id="UP000003729">
    <property type="component" value="Unassembled WGS sequence"/>
</dbReference>
<protein>
    <submittedName>
        <fullName evidence="4">Putative glycosyl transferase</fullName>
    </submittedName>
</protein>
<reference evidence="4 5" key="1">
    <citation type="submission" date="2008-10" db="EMBL/GenBank/DDBJ databases">
        <title>Draft genome sequence of Providencia alcalifaciens (DSM 30120).</title>
        <authorList>
            <person name="Sudarsanam P."/>
            <person name="Ley R."/>
            <person name="Guruge J."/>
            <person name="Turnbaugh P.J."/>
            <person name="Mahowald M."/>
            <person name="Liep D."/>
            <person name="Gordon J."/>
        </authorList>
    </citation>
    <scope>NUCLEOTIDE SEQUENCE [LARGE SCALE GENOMIC DNA]</scope>
    <source>
        <strain evidence="4 5">DSM 30120</strain>
    </source>
</reference>
<sequence length="328" mass="37820">MSFQPVLSIVVAVYNGEKFLPHFFDSLIAQKLENWELIIVNDGSKDDSESVIRQYEDKFENIKVLAQENQGVSVARNTGMAVATGQYITFPDIDDEIDARMYGRLLEIALAGDLDVATCNGTYVYTNGDAPKAIFPPNKVPSTGVITGPQWLQIGLSSRKFLHVTWLNLYRLSLIREHNFTFEPRLHHQDIPWTTEMLLVAKRVQFINEQYYEYLIHNQSVSHSLTGDERSVRKINTYLKILDMLMDIYKRHPEEVKQAPACLWQVGKEGLGVVLALLAIKSPETQKQMVQLFFDKGYWDIVWKHATTLKLKWRLIRRYSKLKAIINK</sequence>